<organism evidence="7 8">
    <name type="scientific">Methylocaldum szegediense</name>
    <dbReference type="NCBI Taxonomy" id="73780"/>
    <lineage>
        <taxon>Bacteria</taxon>
        <taxon>Pseudomonadati</taxon>
        <taxon>Pseudomonadota</taxon>
        <taxon>Gammaproteobacteria</taxon>
        <taxon>Methylococcales</taxon>
        <taxon>Methylococcaceae</taxon>
        <taxon>Methylocaldum</taxon>
    </lineage>
</organism>
<evidence type="ECO:0000256" key="3">
    <source>
        <dbReference type="ARBA" id="ARBA00022756"/>
    </source>
</evidence>
<feature type="active site" evidence="5">
    <location>
        <position position="215"/>
    </location>
</feature>
<comment type="subunit">
    <text evidence="5">Monomer.</text>
</comment>
<evidence type="ECO:0000256" key="4">
    <source>
        <dbReference type="ARBA" id="ARBA00022801"/>
    </source>
</evidence>
<dbReference type="InterPro" id="IPR029058">
    <property type="entry name" value="AB_hydrolase_fold"/>
</dbReference>
<feature type="domain" description="AB hydrolase-1" evidence="6">
    <location>
        <begin position="17"/>
        <end position="255"/>
    </location>
</feature>
<evidence type="ECO:0000256" key="1">
    <source>
        <dbReference type="ARBA" id="ARBA00022487"/>
    </source>
</evidence>
<gene>
    <name evidence="5 7" type="primary">bioH</name>
    <name evidence="7" type="ORF">MSZNOR_2195</name>
</gene>
<keyword evidence="1 5" id="KW-0719">Serine esterase</keyword>
<evidence type="ECO:0000313" key="8">
    <source>
        <dbReference type="Proteomes" id="UP001162030"/>
    </source>
</evidence>
<sequence length="267" mass="28853">MRERGLYRETFGRGPDLVMVHGWGMHSGIWRDFAETLAEKVRVTLVDLPGHGRSANIADFSAAGLADALLTIAPECAHWLGWSLGTLPVLHIADQCPNRVKSTIVVAGNVRFTSDSTTGGTESGWPGVEPALLAQFASDLEANYAGTIRRFLGLQTFGMEDAKGLVKELSARVAACEPPDPAALRGGLELLRQADLRGAWRRMNVPSLVILGARDRLVPKSAGVSMRALNPRSELHVIGGAAHLPFLTHPAETASLITEFIARHERR</sequence>
<feature type="binding site" evidence="5">
    <location>
        <position position="23"/>
    </location>
    <ligand>
        <name>substrate</name>
    </ligand>
</feature>
<dbReference type="EC" id="3.1.1.85" evidence="5"/>
<comment type="subcellular location">
    <subcellularLocation>
        <location evidence="5">Cytoplasm</location>
    </subcellularLocation>
</comment>
<evidence type="ECO:0000259" key="6">
    <source>
        <dbReference type="Pfam" id="PF12697"/>
    </source>
</evidence>
<dbReference type="InterPro" id="IPR000073">
    <property type="entry name" value="AB_hydrolase_1"/>
</dbReference>
<keyword evidence="3 5" id="KW-0093">Biotin biosynthesis</keyword>
<comment type="catalytic activity">
    <reaction evidence="5">
        <text>6-carboxyhexanoyl-[ACP] methyl ester + H2O = 6-carboxyhexanoyl-[ACP] + methanol + H(+)</text>
        <dbReference type="Rhea" id="RHEA:42700"/>
        <dbReference type="Rhea" id="RHEA-COMP:9955"/>
        <dbReference type="Rhea" id="RHEA-COMP:10186"/>
        <dbReference type="ChEBI" id="CHEBI:15377"/>
        <dbReference type="ChEBI" id="CHEBI:15378"/>
        <dbReference type="ChEBI" id="CHEBI:17790"/>
        <dbReference type="ChEBI" id="CHEBI:78846"/>
        <dbReference type="ChEBI" id="CHEBI:82735"/>
        <dbReference type="EC" id="3.1.1.85"/>
    </reaction>
</comment>
<proteinExistence type="inferred from homology"/>
<dbReference type="NCBIfam" id="TIGR01738">
    <property type="entry name" value="bioH"/>
    <property type="match status" value="1"/>
</dbReference>
<feature type="binding site" evidence="5">
    <location>
        <begin position="151"/>
        <end position="155"/>
    </location>
    <ligand>
        <name>substrate</name>
    </ligand>
</feature>
<evidence type="ECO:0000313" key="7">
    <source>
        <dbReference type="EMBL" id="CAI8833803.1"/>
    </source>
</evidence>
<comment type="similarity">
    <text evidence="5">Belongs to the AB hydrolase superfamily. Carboxylesterase BioH family.</text>
</comment>
<comment type="function">
    <text evidence="5">The physiological role of BioH is to remove the methyl group introduced by BioC when the pimeloyl moiety is complete. It allows to synthesize pimeloyl-ACP via the fatty acid synthetic pathway through the hydrolysis of the ester bonds of pimeloyl-ACP esters.</text>
</comment>
<dbReference type="InterPro" id="IPR050228">
    <property type="entry name" value="Carboxylesterase_BioH"/>
</dbReference>
<name>A0ABN8X2G4_9GAMM</name>
<keyword evidence="2 5" id="KW-0963">Cytoplasm</keyword>
<evidence type="ECO:0000256" key="5">
    <source>
        <dbReference type="HAMAP-Rule" id="MF_01260"/>
    </source>
</evidence>
<dbReference type="SUPFAM" id="SSF53474">
    <property type="entry name" value="alpha/beta-Hydrolases"/>
    <property type="match status" value="1"/>
</dbReference>
<dbReference type="GO" id="GO:0090499">
    <property type="term" value="F:pimelyl-[acyl-carrier protein] methyl ester esterase activity"/>
    <property type="evidence" value="ECO:0007669"/>
    <property type="project" value="UniProtKB-EC"/>
</dbReference>
<protein>
    <recommendedName>
        <fullName evidence="5">Pimeloyl-[acyl-carrier protein] methyl ester esterase</fullName>
        <ecNumber evidence="5">3.1.1.85</ecNumber>
    </recommendedName>
    <alternativeName>
        <fullName evidence="5">Biotin synthesis protein BioH</fullName>
    </alternativeName>
    <alternativeName>
        <fullName evidence="5">Carboxylesterase BioH</fullName>
    </alternativeName>
</protein>
<feature type="binding site" evidence="5">
    <location>
        <begin position="83"/>
        <end position="84"/>
    </location>
    <ligand>
        <name>substrate</name>
    </ligand>
</feature>
<feature type="binding site" evidence="5">
    <location>
        <position position="243"/>
    </location>
    <ligand>
        <name>substrate</name>
    </ligand>
</feature>
<keyword evidence="8" id="KW-1185">Reference proteome</keyword>
<dbReference type="RefSeq" id="WP_026611794.1">
    <property type="nucleotide sequence ID" value="NZ_OX458333.1"/>
</dbReference>
<feature type="active site" description="Nucleophile" evidence="5">
    <location>
        <position position="83"/>
    </location>
</feature>
<dbReference type="Proteomes" id="UP001162030">
    <property type="component" value="Chromosome"/>
</dbReference>
<dbReference type="PANTHER" id="PTHR43194:SF5">
    <property type="entry name" value="PIMELOYL-[ACYL-CARRIER PROTEIN] METHYL ESTER ESTERASE"/>
    <property type="match status" value="1"/>
</dbReference>
<dbReference type="InterPro" id="IPR010076">
    <property type="entry name" value="BioH"/>
</dbReference>
<comment type="pathway">
    <text evidence="5">Cofactor biosynthesis; biotin biosynthesis.</text>
</comment>
<feature type="active site" evidence="5">
    <location>
        <position position="243"/>
    </location>
</feature>
<accession>A0ABN8X2G4</accession>
<dbReference type="EMBL" id="OX458333">
    <property type="protein sequence ID" value="CAI8833803.1"/>
    <property type="molecule type" value="Genomic_DNA"/>
</dbReference>
<dbReference type="PANTHER" id="PTHR43194">
    <property type="entry name" value="HYDROLASE ALPHA/BETA FOLD FAMILY"/>
    <property type="match status" value="1"/>
</dbReference>
<dbReference type="Pfam" id="PF12697">
    <property type="entry name" value="Abhydrolase_6"/>
    <property type="match status" value="1"/>
</dbReference>
<keyword evidence="4 5" id="KW-0378">Hydrolase</keyword>
<evidence type="ECO:0000256" key="2">
    <source>
        <dbReference type="ARBA" id="ARBA00022490"/>
    </source>
</evidence>
<dbReference type="HAMAP" id="MF_01260">
    <property type="entry name" value="Carboxylester"/>
    <property type="match status" value="1"/>
</dbReference>
<reference evidence="7 8" key="1">
    <citation type="submission" date="2023-03" db="EMBL/GenBank/DDBJ databases">
        <authorList>
            <person name="Pearce D."/>
        </authorList>
    </citation>
    <scope>NUCLEOTIDE SEQUENCE [LARGE SCALE GENOMIC DNA]</scope>
    <source>
        <strain evidence="7">Msz</strain>
    </source>
</reference>
<dbReference type="Gene3D" id="3.40.50.1820">
    <property type="entry name" value="alpha/beta hydrolase"/>
    <property type="match status" value="1"/>
</dbReference>